<keyword evidence="1" id="KW-0812">Transmembrane</keyword>
<reference evidence="2 3" key="2">
    <citation type="submission" date="2018-11" db="EMBL/GenBank/DDBJ databases">
        <authorList>
            <consortium name="Pathogen Informatics"/>
        </authorList>
    </citation>
    <scope>NUCLEOTIDE SEQUENCE [LARGE SCALE GENOMIC DNA]</scope>
</reference>
<evidence type="ECO:0000256" key="1">
    <source>
        <dbReference type="SAM" id="Phobius"/>
    </source>
</evidence>
<dbReference type="EMBL" id="UYYF01004306">
    <property type="protein sequence ID" value="VDN02005.1"/>
    <property type="molecule type" value="Genomic_DNA"/>
</dbReference>
<reference evidence="4" key="1">
    <citation type="submission" date="2017-02" db="UniProtKB">
        <authorList>
            <consortium name="WormBaseParasite"/>
        </authorList>
    </citation>
    <scope>IDENTIFICATION</scope>
</reference>
<gene>
    <name evidence="2" type="ORF">TCLT_LOCUS4832</name>
</gene>
<evidence type="ECO:0000313" key="4">
    <source>
        <dbReference type="WBParaSite" id="TCLT_0000484301-mRNA-1"/>
    </source>
</evidence>
<evidence type="ECO:0000313" key="3">
    <source>
        <dbReference type="Proteomes" id="UP000276776"/>
    </source>
</evidence>
<dbReference type="WBParaSite" id="TCLT_0000484301-mRNA-1">
    <property type="protein sequence ID" value="TCLT_0000484301-mRNA-1"/>
    <property type="gene ID" value="TCLT_0000484301"/>
</dbReference>
<dbReference type="Proteomes" id="UP000276776">
    <property type="component" value="Unassembled WGS sequence"/>
</dbReference>
<dbReference type="AlphaFoldDB" id="A0A0N5CWV8"/>
<organism evidence="4">
    <name type="scientific">Thelazia callipaeda</name>
    <name type="common">Oriental eyeworm</name>
    <name type="synonym">Parasitic nematode</name>
    <dbReference type="NCBI Taxonomy" id="103827"/>
    <lineage>
        <taxon>Eukaryota</taxon>
        <taxon>Metazoa</taxon>
        <taxon>Ecdysozoa</taxon>
        <taxon>Nematoda</taxon>
        <taxon>Chromadorea</taxon>
        <taxon>Rhabditida</taxon>
        <taxon>Spirurina</taxon>
        <taxon>Spiruromorpha</taxon>
        <taxon>Thelazioidea</taxon>
        <taxon>Thelaziidae</taxon>
        <taxon>Thelazia</taxon>
    </lineage>
</organism>
<protein>
    <submittedName>
        <fullName evidence="4">Transmembrane protein</fullName>
    </submittedName>
</protein>
<evidence type="ECO:0000313" key="2">
    <source>
        <dbReference type="EMBL" id="VDN02005.1"/>
    </source>
</evidence>
<feature type="transmembrane region" description="Helical" evidence="1">
    <location>
        <begin position="20"/>
        <end position="45"/>
    </location>
</feature>
<keyword evidence="3" id="KW-1185">Reference proteome</keyword>
<accession>A0A0N5CWV8</accession>
<keyword evidence="1" id="KW-1133">Transmembrane helix</keyword>
<sequence>MNYPVIGTSTVQHYRLNLPQILLAVQTICSILLYSSLFAALRLLIMGSFLATKRMSVGSTEAEKLIDFVPELLLARPCPNYNEKWNVH</sequence>
<keyword evidence="1" id="KW-0472">Membrane</keyword>
<proteinExistence type="predicted"/>
<name>A0A0N5CWV8_THECL</name>